<dbReference type="InterPro" id="IPR002885">
    <property type="entry name" value="PPR_rpt"/>
</dbReference>
<evidence type="ECO:0000313" key="5">
    <source>
        <dbReference type="Proteomes" id="UP000775213"/>
    </source>
</evidence>
<protein>
    <recommendedName>
        <fullName evidence="6">Pentatricopeptide repeat-containing protein</fullName>
    </recommendedName>
</protein>
<dbReference type="Pfam" id="PF01535">
    <property type="entry name" value="PPR"/>
    <property type="match status" value="1"/>
</dbReference>
<dbReference type="GO" id="GO:0009451">
    <property type="term" value="P:RNA modification"/>
    <property type="evidence" value="ECO:0007669"/>
    <property type="project" value="InterPro"/>
</dbReference>
<accession>A0AAV7GG50</accession>
<dbReference type="NCBIfam" id="TIGR00756">
    <property type="entry name" value="PPR"/>
    <property type="match status" value="1"/>
</dbReference>
<evidence type="ECO:0000313" key="4">
    <source>
        <dbReference type="EMBL" id="KAH0454383.1"/>
    </source>
</evidence>
<evidence type="ECO:0000256" key="2">
    <source>
        <dbReference type="PROSITE-ProRule" id="PRU00708"/>
    </source>
</evidence>
<evidence type="ECO:0000256" key="1">
    <source>
        <dbReference type="ARBA" id="ARBA00022737"/>
    </source>
</evidence>
<evidence type="ECO:0008006" key="6">
    <source>
        <dbReference type="Google" id="ProtNLM"/>
    </source>
</evidence>
<reference evidence="4 5" key="1">
    <citation type="journal article" date="2021" name="Hortic Res">
        <title>Chromosome-scale assembly of the Dendrobium chrysotoxum genome enhances the understanding of orchid evolution.</title>
        <authorList>
            <person name="Zhang Y."/>
            <person name="Zhang G.Q."/>
            <person name="Zhang D."/>
            <person name="Liu X.D."/>
            <person name="Xu X.Y."/>
            <person name="Sun W.H."/>
            <person name="Yu X."/>
            <person name="Zhu X."/>
            <person name="Wang Z.W."/>
            <person name="Zhao X."/>
            <person name="Zhong W.Y."/>
            <person name="Chen H."/>
            <person name="Yin W.L."/>
            <person name="Huang T."/>
            <person name="Niu S.C."/>
            <person name="Liu Z.J."/>
        </authorList>
    </citation>
    <scope>NUCLEOTIDE SEQUENCE [LARGE SCALE GENOMIC DNA]</scope>
    <source>
        <strain evidence="4">Lindl</strain>
    </source>
</reference>
<keyword evidence="1" id="KW-0677">Repeat</keyword>
<dbReference type="AlphaFoldDB" id="A0AAV7GG50"/>
<dbReference type="PROSITE" id="PS51375">
    <property type="entry name" value="PPR"/>
    <property type="match status" value="2"/>
</dbReference>
<feature type="transmembrane region" description="Helical" evidence="3">
    <location>
        <begin position="7"/>
        <end position="23"/>
    </location>
</feature>
<keyword evidence="3" id="KW-0812">Transmembrane</keyword>
<gene>
    <name evidence="4" type="ORF">IEQ34_016307</name>
</gene>
<name>A0AAV7GG50_DENCH</name>
<dbReference type="InterPro" id="IPR011990">
    <property type="entry name" value="TPR-like_helical_dom_sf"/>
</dbReference>
<dbReference type="EMBL" id="JAGFBR010000015">
    <property type="protein sequence ID" value="KAH0454383.1"/>
    <property type="molecule type" value="Genomic_DNA"/>
</dbReference>
<organism evidence="4 5">
    <name type="scientific">Dendrobium chrysotoxum</name>
    <name type="common">Orchid</name>
    <dbReference type="NCBI Taxonomy" id="161865"/>
    <lineage>
        <taxon>Eukaryota</taxon>
        <taxon>Viridiplantae</taxon>
        <taxon>Streptophyta</taxon>
        <taxon>Embryophyta</taxon>
        <taxon>Tracheophyta</taxon>
        <taxon>Spermatophyta</taxon>
        <taxon>Magnoliopsida</taxon>
        <taxon>Liliopsida</taxon>
        <taxon>Asparagales</taxon>
        <taxon>Orchidaceae</taxon>
        <taxon>Epidendroideae</taxon>
        <taxon>Malaxideae</taxon>
        <taxon>Dendrobiinae</taxon>
        <taxon>Dendrobium</taxon>
    </lineage>
</organism>
<dbReference type="Gene3D" id="1.25.40.10">
    <property type="entry name" value="Tetratricopeptide repeat domain"/>
    <property type="match status" value="2"/>
</dbReference>
<dbReference type="PANTHER" id="PTHR47926:SF452">
    <property type="entry name" value="PENTATRICOPEPTIDE REPEAT-CONTAINING PROTEIN"/>
    <property type="match status" value="1"/>
</dbReference>
<keyword evidence="5" id="KW-1185">Reference proteome</keyword>
<dbReference type="PANTHER" id="PTHR47926">
    <property type="entry name" value="PENTATRICOPEPTIDE REPEAT-CONTAINING PROTEIN"/>
    <property type="match status" value="1"/>
</dbReference>
<keyword evidence="3" id="KW-1133">Transmembrane helix</keyword>
<dbReference type="Proteomes" id="UP000775213">
    <property type="component" value="Unassembled WGS sequence"/>
</dbReference>
<dbReference type="Pfam" id="PF13041">
    <property type="entry name" value="PPR_2"/>
    <property type="match status" value="1"/>
</dbReference>
<feature type="repeat" description="PPR" evidence="2">
    <location>
        <begin position="86"/>
        <end position="120"/>
    </location>
</feature>
<keyword evidence="3" id="KW-0472">Membrane</keyword>
<dbReference type="GO" id="GO:0003723">
    <property type="term" value="F:RNA binding"/>
    <property type="evidence" value="ECO:0007669"/>
    <property type="project" value="InterPro"/>
</dbReference>
<comment type="caution">
    <text evidence="4">The sequence shown here is derived from an EMBL/GenBank/DDBJ whole genome shotgun (WGS) entry which is preliminary data.</text>
</comment>
<evidence type="ECO:0000256" key="3">
    <source>
        <dbReference type="SAM" id="Phobius"/>
    </source>
</evidence>
<proteinExistence type="predicted"/>
<dbReference type="GO" id="GO:0099402">
    <property type="term" value="P:plant organ development"/>
    <property type="evidence" value="ECO:0007669"/>
    <property type="project" value="UniProtKB-ARBA"/>
</dbReference>
<dbReference type="InterPro" id="IPR046960">
    <property type="entry name" value="PPR_At4g14850-like_plant"/>
</dbReference>
<feature type="repeat" description="PPR" evidence="2">
    <location>
        <begin position="163"/>
        <end position="197"/>
    </location>
</feature>
<dbReference type="FunFam" id="1.25.40.10:FF:000158">
    <property type="entry name" value="pentatricopeptide repeat-containing protein At2g33680"/>
    <property type="match status" value="1"/>
</dbReference>
<sequence length="287" mass="31940">MSTIPEMILLVGTFGVIVSFGAWQTNYSDLRNIYGMARCTQDLSNIVCQQCLDGVVGRLLVDMVAYAKSCEFNATLRVFDEIPYHDIAIWNVLISGYKQNERPKEALDAFNELQDTNVEPNQLTLIAALLACSQLGAIERDMYSKCGDLENALYVFRFVKNRNVVIWSSMIAGLTMLGRGKEALDSFKEIQAAKVKLSHVTFTNIFSACGHVELLEEGRMYSSQMLPLNGIAPNIEHYGCMVDILGHTRCLEEEMDPRCKVIDPGGLIIISTSISLPMTCLDGVELF</sequence>